<name>A0A5Q0C6P7_9HYPH</name>
<proteinExistence type="predicted"/>
<organism evidence="1 2">
    <name type="scientific">Rhizobium grahamii</name>
    <dbReference type="NCBI Taxonomy" id="1120045"/>
    <lineage>
        <taxon>Bacteria</taxon>
        <taxon>Pseudomonadati</taxon>
        <taxon>Pseudomonadota</taxon>
        <taxon>Alphaproteobacteria</taxon>
        <taxon>Hyphomicrobiales</taxon>
        <taxon>Rhizobiaceae</taxon>
        <taxon>Rhizobium/Agrobacterium group</taxon>
        <taxon>Rhizobium</taxon>
    </lineage>
</organism>
<accession>A0A5Q0C6P7</accession>
<dbReference type="RefSeq" id="WP_153270051.1">
    <property type="nucleotide sequence ID" value="NZ_CP043498.1"/>
</dbReference>
<sequence>MIGAGRRFLASLRIENVTGTKASDLTLTLFGDRLRFFTHWMYAEGYSHYREIGTQAFSSYQDYAVSILADETVEKRTLTTIAAYLDVPRRLYQQSSLFHSIPDMVIAADPLGGETGRSICKRLNLDDFGSVKPVPDEIARPVIQEAIQWVDHFSVDILNAIELQSFLFRRVASWNSNDYTKPINTGLTGFRFNIGGRDAEWRPPLVASLPVRVDSEHGERIVQQSPLQQLSDLTEDLVGACGITIHGLTGLRSSEGASLKALPLSETGLPACIEIRPSQIGLNEVFYIKGKLTKGRKEPVDCEWVAGMRPRGTDYLPPPVRAAIVLTKVYSFWRALSGTTDLWLSAKRASGFARRTHTVTRVQTKTLLNHENNFIRRHVAIPDKLRSWRINRAQWRKKFSQDVIKSDPDAIPEVQLHYQHLSDHLIESAYFGNDAKLLQLIEDEAMNQAAQDVARMIFGEQPYQSKVVDQLAAALKRLSLESNDPEDIAVTIRRELAHEGIRIWSGTHGDCFYRWESALCHIRSKGKVNLTDDRPLFADRSNDTCGSCSNYIVAARHRPYWLSTFKRRRKGWQDMLAAGELLLAEAMHQRMTVARNYCLALRVPADELS</sequence>
<dbReference type="AlphaFoldDB" id="A0A5Q0C6P7"/>
<reference evidence="1 2" key="1">
    <citation type="submission" date="2019-08" db="EMBL/GenBank/DDBJ databases">
        <title>Prosopis cineraria nodule microbiome.</title>
        <authorList>
            <person name="Ali R."/>
            <person name="Chaluvadi S.R."/>
            <person name="Wang X."/>
        </authorList>
    </citation>
    <scope>NUCLEOTIDE SEQUENCE [LARGE SCALE GENOMIC DNA]</scope>
    <source>
        <strain evidence="1 2">BG7</strain>
    </source>
</reference>
<keyword evidence="2" id="KW-1185">Reference proteome</keyword>
<dbReference type="KEGG" id="rgr:FZ934_04220"/>
<dbReference type="Proteomes" id="UP000326881">
    <property type="component" value="Chromosome"/>
</dbReference>
<evidence type="ECO:0000313" key="1">
    <source>
        <dbReference type="EMBL" id="QFY59707.1"/>
    </source>
</evidence>
<dbReference type="OrthoDB" id="7431390at2"/>
<evidence type="ECO:0000313" key="2">
    <source>
        <dbReference type="Proteomes" id="UP000326881"/>
    </source>
</evidence>
<protein>
    <recommendedName>
        <fullName evidence="3">Integrase</fullName>
    </recommendedName>
</protein>
<evidence type="ECO:0008006" key="3">
    <source>
        <dbReference type="Google" id="ProtNLM"/>
    </source>
</evidence>
<dbReference type="EMBL" id="CP043498">
    <property type="protein sequence ID" value="QFY59707.1"/>
    <property type="molecule type" value="Genomic_DNA"/>
</dbReference>
<gene>
    <name evidence="1" type="ORF">FZ934_04220</name>
</gene>